<gene>
    <name evidence="3" type="ORF">SYYSPA8_18650</name>
</gene>
<keyword evidence="2" id="KW-0472">Membrane</keyword>
<feature type="transmembrane region" description="Helical" evidence="2">
    <location>
        <begin position="267"/>
        <end position="285"/>
    </location>
</feature>
<feature type="transmembrane region" description="Helical" evidence="2">
    <location>
        <begin position="679"/>
        <end position="696"/>
    </location>
</feature>
<feature type="compositionally biased region" description="Low complexity" evidence="1">
    <location>
        <begin position="543"/>
        <end position="568"/>
    </location>
</feature>
<dbReference type="RefSeq" id="WP_323448376.1">
    <property type="nucleotide sequence ID" value="NZ_BSBI01000007.1"/>
</dbReference>
<feature type="transmembrane region" description="Helical" evidence="2">
    <location>
        <begin position="406"/>
        <end position="424"/>
    </location>
</feature>
<accession>A0ABQ5P170</accession>
<feature type="transmembrane region" description="Helical" evidence="2">
    <location>
        <begin position="184"/>
        <end position="205"/>
    </location>
</feature>
<dbReference type="Proteomes" id="UP001291653">
    <property type="component" value="Unassembled WGS sequence"/>
</dbReference>
<keyword evidence="4" id="KW-1185">Reference proteome</keyword>
<dbReference type="InterPro" id="IPR058062">
    <property type="entry name" value="SCO7613_C"/>
</dbReference>
<feature type="transmembrane region" description="Helical" evidence="2">
    <location>
        <begin position="292"/>
        <end position="311"/>
    </location>
</feature>
<dbReference type="NCBIfam" id="NF047321">
    <property type="entry name" value="SCO7613_CTERM"/>
    <property type="match status" value="1"/>
</dbReference>
<feature type="transmembrane region" description="Helical" evidence="2">
    <location>
        <begin position="76"/>
        <end position="99"/>
    </location>
</feature>
<feature type="transmembrane region" description="Helical" evidence="2">
    <location>
        <begin position="134"/>
        <end position="153"/>
    </location>
</feature>
<feature type="transmembrane region" description="Helical" evidence="2">
    <location>
        <begin position="211"/>
        <end position="230"/>
    </location>
</feature>
<feature type="region of interest" description="Disordered" evidence="1">
    <location>
        <begin position="466"/>
        <end position="678"/>
    </location>
</feature>
<feature type="transmembrane region" description="Helical" evidence="2">
    <location>
        <begin position="105"/>
        <end position="122"/>
    </location>
</feature>
<feature type="transmembrane region" description="Helical" evidence="2">
    <location>
        <begin position="912"/>
        <end position="930"/>
    </location>
</feature>
<feature type="transmembrane region" description="Helical" evidence="2">
    <location>
        <begin position="159"/>
        <end position="177"/>
    </location>
</feature>
<feature type="transmembrane region" description="Helical" evidence="2">
    <location>
        <begin position="887"/>
        <end position="906"/>
    </location>
</feature>
<organism evidence="3 4">
    <name type="scientific">Streptomyces yaizuensis</name>
    <dbReference type="NCBI Taxonomy" id="2989713"/>
    <lineage>
        <taxon>Bacteria</taxon>
        <taxon>Bacillati</taxon>
        <taxon>Actinomycetota</taxon>
        <taxon>Actinomycetes</taxon>
        <taxon>Kitasatosporales</taxon>
        <taxon>Streptomycetaceae</taxon>
        <taxon>Streptomyces</taxon>
    </lineage>
</organism>
<keyword evidence="2" id="KW-0812">Transmembrane</keyword>
<sequence>MKNGTTPGALAEELARVDRELTHLDAHRQRLLAHRSRLLAALHPPATAPARSRADSTGAAAGTSAETSTARTQNTLLTLGGVLLAVAAIAFTLVGWGQLGIGGRSAVLAGVTAAALGAPPFLLRRGLRSTAESVAALGLALTVLDAYALYLVALTDLDGLACAAGAATVLTALWAAYGRAVPRLRVPLPAAVAMAQFPLPAWALYAGPGRALDWALLLTAAGSAGLAARAGRRTVRAVAAAGAAVTGGGVLLLGGLDALAATAPAGALGPAALLAAAAVVALAAARGTDRAGLALAVIAGLALVTGAGSAVRTALPDGWAVPGYPLVATVLLAAVALPGVRERLARPLRAGLALAAAGTHLAALLSALPPLLLALTGPLRTSQPWTGPGPDARTVLGSDVPGAPPAAATAILLLAALTLVLTTLRPALSRDVRRAWARTTARFGSPAAEGVGSGPWTKLAPAAGLRQYPGTAPERPAPGTSGLATSGLAAEHTPPATGNATAPTVERRNTVAARTGETPAGPEGPVPGDRSTGTPPGHGAEDPVPGTPHHGPVGTTRATAPASATGAADARRPSATAGGSDPAPTRTTRTRRTPMGSGESATAPTGRPHQGRDHAAPTGGVRDTGDVHAEEATPGGTSTLRPAGPESPVPGGTGTHTPAGPEQTGKTSPGAPDDRGRSGAGLVGAGVLGWGALFLVPAAVGAGFVATLAVQVLVTLAALAVAVRPAWPAGTATAAGGVAVGCALGGGASTALLALATRPATFTVLGVLVAALLAGAVASRVGGAVRSAVVCGAVASGTALLLAVGPAAGWEAHRAGPLVLVVPVLVALVAGRLGDHPVSVPLEVSGAVAGLVAAQAALAHPPTFALVCALGGVIAAGTALRPERRRIAAPVAGALFLLATWVRLAAWEVTVPEAYALPAAVPALVVGLVWRRRVPGTSSWRAYGPGLGLGLVPGLAALPGDGGWTRPLLLGLAALAVTLVGARRRLQAPLVLGGAVLALVAGNELAPYVVQAVDALPRWLAPALAGLLLLAVGATYEQRLREARRLRGALGRMR</sequence>
<feature type="transmembrane region" description="Helical" evidence="2">
    <location>
        <begin position="762"/>
        <end position="781"/>
    </location>
</feature>
<evidence type="ECO:0000313" key="4">
    <source>
        <dbReference type="Proteomes" id="UP001291653"/>
    </source>
</evidence>
<feature type="transmembrane region" description="Helical" evidence="2">
    <location>
        <begin position="323"/>
        <end position="340"/>
    </location>
</feature>
<evidence type="ECO:0000256" key="1">
    <source>
        <dbReference type="SAM" id="MobiDB-lite"/>
    </source>
</evidence>
<feature type="compositionally biased region" description="Low complexity" evidence="1">
    <location>
        <begin position="493"/>
        <end position="504"/>
    </location>
</feature>
<feature type="transmembrane region" description="Helical" evidence="2">
    <location>
        <begin position="352"/>
        <end position="375"/>
    </location>
</feature>
<feature type="transmembrane region" description="Helical" evidence="2">
    <location>
        <begin position="702"/>
        <end position="723"/>
    </location>
</feature>
<reference evidence="3 4" key="1">
    <citation type="submission" date="2022-10" db="EMBL/GenBank/DDBJ databases">
        <title>Draft genome sequence of Streptomyces sp. YSPA8.</title>
        <authorList>
            <person name="Moriuchi R."/>
            <person name="Dohra H."/>
            <person name="Yamamura H."/>
            <person name="Kodani S."/>
        </authorList>
    </citation>
    <scope>NUCLEOTIDE SEQUENCE [LARGE SCALE GENOMIC DNA]</scope>
    <source>
        <strain evidence="3 4">YSPA8</strain>
    </source>
</reference>
<dbReference type="EMBL" id="BSBI01000007">
    <property type="protein sequence ID" value="GLF96349.1"/>
    <property type="molecule type" value="Genomic_DNA"/>
</dbReference>
<evidence type="ECO:0008006" key="5">
    <source>
        <dbReference type="Google" id="ProtNLM"/>
    </source>
</evidence>
<feature type="transmembrane region" description="Helical" evidence="2">
    <location>
        <begin position="735"/>
        <end position="756"/>
    </location>
</feature>
<feature type="transmembrane region" description="Helical" evidence="2">
    <location>
        <begin position="1016"/>
        <end position="1036"/>
    </location>
</feature>
<evidence type="ECO:0000313" key="3">
    <source>
        <dbReference type="EMBL" id="GLF96349.1"/>
    </source>
</evidence>
<proteinExistence type="predicted"/>
<feature type="transmembrane region" description="Helical" evidence="2">
    <location>
        <begin position="864"/>
        <end position="880"/>
    </location>
</feature>
<feature type="transmembrane region" description="Helical" evidence="2">
    <location>
        <begin position="964"/>
        <end position="982"/>
    </location>
</feature>
<feature type="transmembrane region" description="Helical" evidence="2">
    <location>
        <begin position="942"/>
        <end position="958"/>
    </location>
</feature>
<evidence type="ECO:0000256" key="2">
    <source>
        <dbReference type="SAM" id="Phobius"/>
    </source>
</evidence>
<feature type="region of interest" description="Disordered" evidence="1">
    <location>
        <begin position="43"/>
        <end position="67"/>
    </location>
</feature>
<name>A0ABQ5P170_9ACTN</name>
<protein>
    <recommendedName>
        <fullName evidence="5">Integral membrane protein</fullName>
    </recommendedName>
</protein>
<feature type="transmembrane region" description="Helical" evidence="2">
    <location>
        <begin position="237"/>
        <end position="261"/>
    </location>
</feature>
<feature type="transmembrane region" description="Helical" evidence="2">
    <location>
        <begin position="989"/>
        <end position="1010"/>
    </location>
</feature>
<keyword evidence="2" id="KW-1133">Transmembrane helix</keyword>
<comment type="caution">
    <text evidence="3">The sequence shown here is derived from an EMBL/GenBank/DDBJ whole genome shotgun (WGS) entry which is preliminary data.</text>
</comment>
<feature type="transmembrane region" description="Helical" evidence="2">
    <location>
        <begin position="788"/>
        <end position="809"/>
    </location>
</feature>